<comment type="caution">
    <text evidence="2">The sequence shown here is derived from an EMBL/GenBank/DDBJ whole genome shotgun (WGS) entry which is preliminary data.</text>
</comment>
<reference evidence="2" key="1">
    <citation type="submission" date="2018-05" db="EMBL/GenBank/DDBJ databases">
        <title>Draft genome of Mucuna pruriens seed.</title>
        <authorList>
            <person name="Nnadi N.E."/>
            <person name="Vos R."/>
            <person name="Hasami M.H."/>
            <person name="Devisetty U.K."/>
            <person name="Aguiy J.C."/>
        </authorList>
    </citation>
    <scope>NUCLEOTIDE SEQUENCE [LARGE SCALE GENOMIC DNA]</scope>
    <source>
        <strain evidence="2">JCA_2017</strain>
    </source>
</reference>
<dbReference type="PANTHER" id="PTHR35046">
    <property type="entry name" value="ZINC KNUCKLE (CCHC-TYPE) FAMILY PROTEIN"/>
    <property type="match status" value="1"/>
</dbReference>
<evidence type="ECO:0008006" key="4">
    <source>
        <dbReference type="Google" id="ProtNLM"/>
    </source>
</evidence>
<organism evidence="2 3">
    <name type="scientific">Mucuna pruriens</name>
    <name type="common">Velvet bean</name>
    <name type="synonym">Dolichos pruriens</name>
    <dbReference type="NCBI Taxonomy" id="157652"/>
    <lineage>
        <taxon>Eukaryota</taxon>
        <taxon>Viridiplantae</taxon>
        <taxon>Streptophyta</taxon>
        <taxon>Embryophyta</taxon>
        <taxon>Tracheophyta</taxon>
        <taxon>Spermatophyta</taxon>
        <taxon>Magnoliopsida</taxon>
        <taxon>eudicotyledons</taxon>
        <taxon>Gunneridae</taxon>
        <taxon>Pentapetalae</taxon>
        <taxon>rosids</taxon>
        <taxon>fabids</taxon>
        <taxon>Fabales</taxon>
        <taxon>Fabaceae</taxon>
        <taxon>Papilionoideae</taxon>
        <taxon>50 kb inversion clade</taxon>
        <taxon>NPAAA clade</taxon>
        <taxon>indigoferoid/millettioid clade</taxon>
        <taxon>Phaseoleae</taxon>
        <taxon>Mucuna</taxon>
    </lineage>
</organism>
<protein>
    <recommendedName>
        <fullName evidence="4">Reverse transcriptase/retrotransposon-derived protein RNase H-like domain-containing protein</fullName>
    </recommendedName>
</protein>
<gene>
    <name evidence="2" type="ORF">CR513_29927</name>
</gene>
<name>A0A371GD56_MUCPR</name>
<keyword evidence="3" id="KW-1185">Reference proteome</keyword>
<feature type="compositionally biased region" description="Low complexity" evidence="1">
    <location>
        <begin position="44"/>
        <end position="54"/>
    </location>
</feature>
<dbReference type="PANTHER" id="PTHR35046:SF9">
    <property type="entry name" value="RNA-DIRECTED DNA POLYMERASE"/>
    <property type="match status" value="1"/>
</dbReference>
<dbReference type="AlphaFoldDB" id="A0A371GD56"/>
<dbReference type="InterPro" id="IPR043502">
    <property type="entry name" value="DNA/RNA_pol_sf"/>
</dbReference>
<accession>A0A371GD56</accession>
<sequence>MSLDILSTRTKERVIFLPNALIEDHGPKGNGEVDSECSQKDTTSLSGGESSSEGSYCKGDLLVVRRLDMLKGFKGVFPKDVPHVDSNGIKVDEAKVKVIQFWPTPKIESDLRSFHKLASFKGKESQVRAFQALKDGLTHALILHKQGKVNVVADALSRKHTLLTMLEIKLLSFECIKELYLEDSDFRETYELCANLANGVKSKVSPHGLYTPFPIPIFPWMDISKNFVLGLPRFKGG</sequence>
<feature type="region of interest" description="Disordered" evidence="1">
    <location>
        <begin position="26"/>
        <end position="54"/>
    </location>
</feature>
<evidence type="ECO:0000313" key="3">
    <source>
        <dbReference type="Proteomes" id="UP000257109"/>
    </source>
</evidence>
<evidence type="ECO:0000256" key="1">
    <source>
        <dbReference type="SAM" id="MobiDB-lite"/>
    </source>
</evidence>
<dbReference type="Proteomes" id="UP000257109">
    <property type="component" value="Unassembled WGS sequence"/>
</dbReference>
<proteinExistence type="predicted"/>
<dbReference type="EMBL" id="QJKJ01005930">
    <property type="protein sequence ID" value="RDX88470.1"/>
    <property type="molecule type" value="Genomic_DNA"/>
</dbReference>
<dbReference type="SUPFAM" id="SSF56672">
    <property type="entry name" value="DNA/RNA polymerases"/>
    <property type="match status" value="1"/>
</dbReference>
<dbReference type="OrthoDB" id="1933708at2759"/>
<feature type="non-terminal residue" evidence="2">
    <location>
        <position position="1"/>
    </location>
</feature>
<evidence type="ECO:0000313" key="2">
    <source>
        <dbReference type="EMBL" id="RDX88470.1"/>
    </source>
</evidence>